<proteinExistence type="inferred from homology"/>
<comment type="subcellular location">
    <subcellularLocation>
        <location evidence="2">Plastid</location>
        <location evidence="2">Chloroplast</location>
    </subcellularLocation>
</comment>
<comment type="similarity">
    <text evidence="3">Belongs to the fucoxanthin chlorophyll protein family.</text>
</comment>
<feature type="binding site" evidence="7">
    <location>
        <position position="133"/>
    </location>
    <ligand>
        <name>chlorophyll a</name>
        <dbReference type="ChEBI" id="CHEBI:58416"/>
        <label>1</label>
    </ligand>
</feature>
<keyword evidence="7" id="KW-0157">Chromophore</keyword>
<dbReference type="GO" id="GO:0009765">
    <property type="term" value="P:photosynthesis, light harvesting"/>
    <property type="evidence" value="ECO:0007669"/>
    <property type="project" value="InterPro"/>
</dbReference>
<feature type="binding site" evidence="7">
    <location>
        <position position="132"/>
    </location>
    <ligand>
        <name>chlorophyll a</name>
        <dbReference type="ChEBI" id="CHEBI:58416"/>
        <label>1</label>
    </ligand>
</feature>
<feature type="binding site" evidence="7">
    <location>
        <position position="40"/>
    </location>
    <ligand>
        <name>chlorophyll a</name>
        <dbReference type="ChEBI" id="CHEBI:58416"/>
        <label>1</label>
    </ligand>
</feature>
<sequence>MPFLPRPQKLKGMVGDKGFDPLGLSDWVPVEWLRESELKHGRVCMLAVVGFVATDLGFRLPGEMHNVASINAHDMAVDMGAMTQIGIWIAVAECIGYLAILEMLDGSGRQPGDFGFDPLQIGGANDPEMQLKELENGRLAMLAFSGIVTQAVLTGKGFPYF</sequence>
<dbReference type="SUPFAM" id="SSF103511">
    <property type="entry name" value="Chlorophyll a-b binding protein"/>
    <property type="match status" value="1"/>
</dbReference>
<feature type="binding site" evidence="7">
    <location>
        <position position="25"/>
    </location>
    <ligand>
        <name>chlorophyll a</name>
        <dbReference type="ChEBI" id="CHEBI:58416"/>
        <label>1</label>
    </ligand>
</feature>
<feature type="binding site" evidence="7">
    <location>
        <position position="37"/>
    </location>
    <ligand>
        <name>chlorophyll a</name>
        <dbReference type="ChEBI" id="CHEBI:58416"/>
        <label>1</label>
    </ligand>
</feature>
<feature type="binding site" description="axial binding residue" evidence="7">
    <location>
        <position position="42"/>
    </location>
    <ligand>
        <name>chlorophyll b</name>
        <dbReference type="ChEBI" id="CHEBI:61721"/>
        <label>1</label>
    </ligand>
    <ligandPart>
        <name>Mg</name>
        <dbReference type="ChEBI" id="CHEBI:25107"/>
    </ligandPart>
</feature>
<evidence type="ECO:0000256" key="5">
    <source>
        <dbReference type="ARBA" id="ARBA00022531"/>
    </source>
</evidence>
<reference evidence="8" key="1">
    <citation type="submission" date="2021-01" db="EMBL/GenBank/DDBJ databases">
        <authorList>
            <person name="Corre E."/>
            <person name="Pelletier E."/>
            <person name="Niang G."/>
            <person name="Scheremetjew M."/>
            <person name="Finn R."/>
            <person name="Kale V."/>
            <person name="Holt S."/>
            <person name="Cochrane G."/>
            <person name="Meng A."/>
            <person name="Brown T."/>
            <person name="Cohen L."/>
        </authorList>
    </citation>
    <scope>NUCLEOTIDE SEQUENCE</scope>
    <source>
        <strain evidence="8">CCMP1756</strain>
    </source>
</reference>
<dbReference type="GO" id="GO:0016168">
    <property type="term" value="F:chlorophyll binding"/>
    <property type="evidence" value="ECO:0007669"/>
    <property type="project" value="UniProtKB-KW"/>
</dbReference>
<evidence type="ECO:0000256" key="6">
    <source>
        <dbReference type="ARBA" id="ARBA00022640"/>
    </source>
</evidence>
<evidence type="ECO:0000256" key="4">
    <source>
        <dbReference type="ARBA" id="ARBA00022528"/>
    </source>
</evidence>
<keyword evidence="7" id="KW-0148">Chlorophyll</keyword>
<keyword evidence="4" id="KW-0150">Chloroplast</keyword>
<evidence type="ECO:0000256" key="3">
    <source>
        <dbReference type="ARBA" id="ARBA00005933"/>
    </source>
</evidence>
<evidence type="ECO:0000256" key="1">
    <source>
        <dbReference type="ARBA" id="ARBA00004022"/>
    </source>
</evidence>
<feature type="binding site" evidence="7">
    <location>
        <position position="138"/>
    </location>
    <ligand>
        <name>chlorophyll a</name>
        <dbReference type="ChEBI" id="CHEBI:58416"/>
        <label>1</label>
    </ligand>
</feature>
<evidence type="ECO:0000256" key="7">
    <source>
        <dbReference type="PIRSR" id="PIRSR601344-1"/>
    </source>
</evidence>
<gene>
    <name evidence="8" type="ORF">PCAL00307_LOCUS8117</name>
</gene>
<dbReference type="PANTHER" id="PTHR21649">
    <property type="entry name" value="CHLOROPHYLL A/B BINDING PROTEIN"/>
    <property type="match status" value="1"/>
</dbReference>
<feature type="binding site" evidence="7">
    <location>
        <position position="136"/>
    </location>
    <ligand>
        <name>chlorophyll a</name>
        <dbReference type="ChEBI" id="CHEBI:58416"/>
        <label>1</label>
    </ligand>
</feature>
<feature type="binding site" evidence="7">
    <location>
        <position position="150"/>
    </location>
    <ligand>
        <name>chlorophyll a</name>
        <dbReference type="ChEBI" id="CHEBI:58416"/>
        <label>3</label>
    </ligand>
</feature>
<keyword evidence="6" id="KW-0934">Plastid</keyword>
<dbReference type="AlphaFoldDB" id="A0A7S3ZSR8"/>
<keyword evidence="5" id="KW-0602">Photosynthesis</keyword>
<comment type="function">
    <text evidence="1">The light-harvesting complex (LHC) functions as a light receptor, it captures and delivers excitation energy to photosystems with which it is closely associated. Energy is transferred from the carotenoid and chlorophyll C (or B) to chlorophyll A and the photosynthetic reaction centers where it is used to synthesize ATP and reducing power.</text>
</comment>
<organism evidence="8">
    <name type="scientific">Pelagomonas calceolata</name>
    <dbReference type="NCBI Taxonomy" id="35677"/>
    <lineage>
        <taxon>Eukaryota</taxon>
        <taxon>Sar</taxon>
        <taxon>Stramenopiles</taxon>
        <taxon>Ochrophyta</taxon>
        <taxon>Pelagophyceae</taxon>
        <taxon>Pelagomonadales</taxon>
        <taxon>Pelagomonadaceae</taxon>
        <taxon>Pelagomonas</taxon>
    </lineage>
</organism>
<feature type="binding site" description="axial binding residue" evidence="7">
    <location>
        <position position="102"/>
    </location>
    <ligand>
        <name>chlorophyll a</name>
        <dbReference type="ChEBI" id="CHEBI:58416"/>
        <label>1</label>
    </ligand>
    <ligandPart>
        <name>Mg</name>
        <dbReference type="ChEBI" id="CHEBI:25107"/>
    </ligandPart>
</feature>
<dbReference type="InterPro" id="IPR001344">
    <property type="entry name" value="Chloro_AB-bd_pln"/>
</dbReference>
<name>A0A7S3ZSR8_9STRA</name>
<protein>
    <submittedName>
        <fullName evidence="8">Uncharacterized protein</fullName>
    </submittedName>
</protein>
<accession>A0A7S3ZSR8</accession>
<evidence type="ECO:0000256" key="2">
    <source>
        <dbReference type="ARBA" id="ARBA00004229"/>
    </source>
</evidence>
<dbReference type="EMBL" id="HBIW01009517">
    <property type="protein sequence ID" value="CAE0692681.1"/>
    <property type="molecule type" value="Transcribed_RNA"/>
</dbReference>
<dbReference type="GO" id="GO:0016020">
    <property type="term" value="C:membrane"/>
    <property type="evidence" value="ECO:0007669"/>
    <property type="project" value="InterPro"/>
</dbReference>
<dbReference type="Gene3D" id="1.10.3460.10">
    <property type="entry name" value="Chlorophyll a/b binding protein domain"/>
    <property type="match status" value="1"/>
</dbReference>
<evidence type="ECO:0000313" key="8">
    <source>
        <dbReference type="EMBL" id="CAE0692681.1"/>
    </source>
</evidence>
<dbReference type="Pfam" id="PF00504">
    <property type="entry name" value="Chloroa_b-bind"/>
    <property type="match status" value="1"/>
</dbReference>
<dbReference type="GO" id="GO:0009507">
    <property type="term" value="C:chloroplast"/>
    <property type="evidence" value="ECO:0007669"/>
    <property type="project" value="UniProtKB-SubCell"/>
</dbReference>
<dbReference type="InterPro" id="IPR022796">
    <property type="entry name" value="Chloroa_b-bind"/>
</dbReference>